<dbReference type="EMBL" id="BSUO01000001">
    <property type="protein sequence ID" value="GMA42063.1"/>
    <property type="molecule type" value="Genomic_DNA"/>
</dbReference>
<dbReference type="InterPro" id="IPR005303">
    <property type="entry name" value="MOCOS_middle"/>
</dbReference>
<organism evidence="2 3">
    <name type="scientific">Mobilicoccus caccae</name>
    <dbReference type="NCBI Taxonomy" id="1859295"/>
    <lineage>
        <taxon>Bacteria</taxon>
        <taxon>Bacillati</taxon>
        <taxon>Actinomycetota</taxon>
        <taxon>Actinomycetes</taxon>
        <taxon>Micrococcales</taxon>
        <taxon>Dermatophilaceae</taxon>
        <taxon>Mobilicoccus</taxon>
    </lineage>
</organism>
<reference evidence="3" key="1">
    <citation type="journal article" date="2019" name="Int. J. Syst. Evol. Microbiol.">
        <title>The Global Catalogue of Microorganisms (GCM) 10K type strain sequencing project: providing services to taxonomists for standard genome sequencing and annotation.</title>
        <authorList>
            <consortium name="The Broad Institute Genomics Platform"/>
            <consortium name="The Broad Institute Genome Sequencing Center for Infectious Disease"/>
            <person name="Wu L."/>
            <person name="Ma J."/>
        </authorList>
    </citation>
    <scope>NUCLEOTIDE SEQUENCE [LARGE SCALE GENOMIC DNA]</scope>
    <source>
        <strain evidence="3">NBRC 113072</strain>
    </source>
</reference>
<dbReference type="PROSITE" id="PS51340">
    <property type="entry name" value="MOSC"/>
    <property type="match status" value="1"/>
</dbReference>
<dbReference type="PANTHER" id="PTHR14237">
    <property type="entry name" value="MOLYBDOPTERIN COFACTOR SULFURASE MOSC"/>
    <property type="match status" value="1"/>
</dbReference>
<evidence type="ECO:0000259" key="1">
    <source>
        <dbReference type="PROSITE" id="PS51340"/>
    </source>
</evidence>
<gene>
    <name evidence="2" type="ORF">GCM10025883_41080</name>
</gene>
<dbReference type="Pfam" id="PF03473">
    <property type="entry name" value="MOSC"/>
    <property type="match status" value="1"/>
</dbReference>
<evidence type="ECO:0000313" key="2">
    <source>
        <dbReference type="EMBL" id="GMA42063.1"/>
    </source>
</evidence>
<name>A0ABQ6IZE1_9MICO</name>
<dbReference type="SUPFAM" id="SSF50800">
    <property type="entry name" value="PK beta-barrel domain-like"/>
    <property type="match status" value="1"/>
</dbReference>
<keyword evidence="3" id="KW-1185">Reference proteome</keyword>
<proteinExistence type="predicted"/>
<dbReference type="Pfam" id="PF03476">
    <property type="entry name" value="MOSC_N"/>
    <property type="match status" value="1"/>
</dbReference>
<comment type="caution">
    <text evidence="2">The sequence shown here is derived from an EMBL/GenBank/DDBJ whole genome shotgun (WGS) entry which is preliminary data.</text>
</comment>
<accession>A0ABQ6IZE1</accession>
<sequence>MAMKVASIRVHPVKSTAIRRVETAEVGFAGLRGDREWMVVDATGEMVSARVLPELFTITASTRSTGGTTADLRLEAPDMPAIELAHPVDGAEDVRLFGKKHLLARPVGAEADTWIRAALGREDLSLVWCDDPTRRRLTLGREGDHAAFQDGYPVTVLSSESVAQVNEWICEAALERGEPVPEPITADRFRPNLLVDGVHAPFAEDAWERIRIGEAILRKAKLVDRCVMTTIDPTDLSRGKDPIRTLARHRRWDGATWLAVHFIPETPGAVRIGDPITLM</sequence>
<protein>
    <submittedName>
        <fullName evidence="2">Molybdenum cofactor biosynthesis protein</fullName>
    </submittedName>
</protein>
<dbReference type="Proteomes" id="UP001157126">
    <property type="component" value="Unassembled WGS sequence"/>
</dbReference>
<dbReference type="PANTHER" id="PTHR14237:SF19">
    <property type="entry name" value="MITOCHONDRIAL AMIDOXIME REDUCING COMPONENT 1"/>
    <property type="match status" value="1"/>
</dbReference>
<dbReference type="InterPro" id="IPR011037">
    <property type="entry name" value="Pyrv_Knase-like_insert_dom_sf"/>
</dbReference>
<dbReference type="InterPro" id="IPR005302">
    <property type="entry name" value="MoCF_Sase_C"/>
</dbReference>
<evidence type="ECO:0000313" key="3">
    <source>
        <dbReference type="Proteomes" id="UP001157126"/>
    </source>
</evidence>
<feature type="domain" description="MOSC" evidence="1">
    <location>
        <begin position="124"/>
        <end position="279"/>
    </location>
</feature>
<dbReference type="SUPFAM" id="SSF141673">
    <property type="entry name" value="MOSC N-terminal domain-like"/>
    <property type="match status" value="1"/>
</dbReference>